<dbReference type="Pfam" id="PF01177">
    <property type="entry name" value="Asp_Glu_race"/>
    <property type="match status" value="1"/>
</dbReference>
<name>A0A2G1VB64_9GAMM</name>
<dbReference type="OrthoDB" id="9803739at2"/>
<evidence type="ECO:0000256" key="1">
    <source>
        <dbReference type="ARBA" id="ARBA00007847"/>
    </source>
</evidence>
<dbReference type="InterPro" id="IPR033134">
    <property type="entry name" value="Asp/Glu_racemase_AS_2"/>
</dbReference>
<dbReference type="Gene3D" id="3.40.50.1860">
    <property type="match status" value="2"/>
</dbReference>
<dbReference type="PANTHER" id="PTHR21198">
    <property type="entry name" value="GLUTAMATE RACEMASE"/>
    <property type="match status" value="1"/>
</dbReference>
<evidence type="ECO:0000256" key="2">
    <source>
        <dbReference type="ARBA" id="ARBA00023235"/>
    </source>
</evidence>
<dbReference type="InterPro" id="IPR001920">
    <property type="entry name" value="Asp/Glu_race"/>
</dbReference>
<accession>A0A2G1VB64</accession>
<keyword evidence="4" id="KW-1185">Reference proteome</keyword>
<proteinExistence type="inferred from homology"/>
<dbReference type="AlphaFoldDB" id="A0A2G1VB64"/>
<keyword evidence="2" id="KW-0413">Isomerase</keyword>
<dbReference type="PROSITE" id="PS00924">
    <property type="entry name" value="ASP_GLU_RACEMASE_2"/>
    <property type="match status" value="1"/>
</dbReference>
<dbReference type="EMBL" id="NTFI01000006">
    <property type="protein sequence ID" value="PHQ23998.1"/>
    <property type="molecule type" value="Genomic_DNA"/>
</dbReference>
<protein>
    <submittedName>
        <fullName evidence="3">Aspartate/glutamate racemase</fullName>
    </submittedName>
</protein>
<dbReference type="SUPFAM" id="SSF53681">
    <property type="entry name" value="Aspartate/glutamate racemase"/>
    <property type="match status" value="2"/>
</dbReference>
<organism evidence="3 4">
    <name type="scientific">Marinobacter guineae</name>
    <dbReference type="NCBI Taxonomy" id="432303"/>
    <lineage>
        <taxon>Bacteria</taxon>
        <taxon>Pseudomonadati</taxon>
        <taxon>Pseudomonadota</taxon>
        <taxon>Gammaproteobacteria</taxon>
        <taxon>Pseudomonadales</taxon>
        <taxon>Marinobacteraceae</taxon>
        <taxon>Marinobacter</taxon>
    </lineage>
</organism>
<dbReference type="InterPro" id="IPR015942">
    <property type="entry name" value="Asp/Glu/hydantoin_racemase"/>
</dbReference>
<dbReference type="RefSeq" id="WP_099619573.1">
    <property type="nucleotide sequence ID" value="NZ_KZ319342.1"/>
</dbReference>
<evidence type="ECO:0000313" key="4">
    <source>
        <dbReference type="Proteomes" id="UP000229044"/>
    </source>
</evidence>
<evidence type="ECO:0000313" key="3">
    <source>
        <dbReference type="EMBL" id="PHQ23998.1"/>
    </source>
</evidence>
<dbReference type="NCBIfam" id="TIGR00035">
    <property type="entry name" value="asp_race"/>
    <property type="match status" value="1"/>
</dbReference>
<sequence>MKTIGLLGGMSWESTQTYYRLINEGVKARLGGLHSATLVLYSVDFAEIEALQHAGDWAATARILSDAALSVQNAGADFLVIGTNTMHKVAPEIEQAIDIPLLHIADATAKVLNRDGIHRVGLLGTRFTMEQAFYRDRLKEAGIEVITPEEAQRDEIHRVIYEELCRGEIDPVSREAYLDTVTSLSQRGAQAVILGCTEIGLLIRQADTSVPLYDTTEIHAAQAVEQALRESDLHPNTHH</sequence>
<comment type="caution">
    <text evidence="3">The sequence shown here is derived from an EMBL/GenBank/DDBJ whole genome shotgun (WGS) entry which is preliminary data.</text>
</comment>
<reference evidence="3 4" key="1">
    <citation type="submission" date="2017-09" db="EMBL/GenBank/DDBJ databases">
        <title>The draft genome sequences of Marinobacter guineae M3B.</title>
        <authorList>
            <person name="Cao J."/>
        </authorList>
    </citation>
    <scope>NUCLEOTIDE SEQUENCE [LARGE SCALE GENOMIC DNA]</scope>
    <source>
        <strain evidence="3 4">M3B</strain>
    </source>
</reference>
<gene>
    <name evidence="3" type="ORF">CLH62_17905</name>
</gene>
<comment type="similarity">
    <text evidence="1">Belongs to the aspartate/glutamate racemases family.</text>
</comment>
<dbReference type="PANTHER" id="PTHR21198:SF7">
    <property type="entry name" value="ASPARTATE-GLUTAMATE RACEMASE FAMILY"/>
    <property type="match status" value="1"/>
</dbReference>
<dbReference type="InterPro" id="IPR004380">
    <property type="entry name" value="Asp_race"/>
</dbReference>
<dbReference type="GO" id="GO:0047661">
    <property type="term" value="F:amino-acid racemase activity"/>
    <property type="evidence" value="ECO:0007669"/>
    <property type="project" value="InterPro"/>
</dbReference>
<dbReference type="Proteomes" id="UP000229044">
    <property type="component" value="Unassembled WGS sequence"/>
</dbReference>